<feature type="chain" id="PRO_5014807535" description="Secreted protein" evidence="1">
    <location>
        <begin position="31"/>
        <end position="148"/>
    </location>
</feature>
<name>A0A2N3VLR8_9NOCA</name>
<dbReference type="RefSeq" id="WP_101468089.1">
    <property type="nucleotide sequence ID" value="NZ_PJMW01000002.1"/>
</dbReference>
<dbReference type="EMBL" id="PJMW01000002">
    <property type="protein sequence ID" value="PKV82553.1"/>
    <property type="molecule type" value="Genomic_DNA"/>
</dbReference>
<feature type="signal peptide" evidence="1">
    <location>
        <begin position="1"/>
        <end position="30"/>
    </location>
</feature>
<evidence type="ECO:0000313" key="3">
    <source>
        <dbReference type="Proteomes" id="UP000233766"/>
    </source>
</evidence>
<comment type="caution">
    <text evidence="2">The sequence shown here is derived from an EMBL/GenBank/DDBJ whole genome shotgun (WGS) entry which is preliminary data.</text>
</comment>
<gene>
    <name evidence="2" type="ORF">ATK86_7043</name>
</gene>
<dbReference type="OrthoDB" id="4558727at2"/>
<accession>A0A2N3VLR8</accession>
<proteinExistence type="predicted"/>
<sequence>MNTKILTIALPVIAALALGVGLTAAAPAEAVSDSPCEFRFHLGGAYLKDGAVLGGGYVDCKTAGSTPVQFKTLLELRHKAKGSGWATRTVAESEQIPGPVLNIATWAPCEPGGWEIRVTMWDTRRYTPEGAEKTKKYSDTSASMITNC</sequence>
<protein>
    <recommendedName>
        <fullName evidence="4">Secreted protein</fullName>
    </recommendedName>
</protein>
<reference evidence="2 3" key="1">
    <citation type="submission" date="2017-12" db="EMBL/GenBank/DDBJ databases">
        <title>Sequencing the genomes of 1000 Actinobacteria strains.</title>
        <authorList>
            <person name="Klenk H.-P."/>
        </authorList>
    </citation>
    <scope>NUCLEOTIDE SEQUENCE [LARGE SCALE GENOMIC DNA]</scope>
    <source>
        <strain evidence="2 3">DSM 44489</strain>
    </source>
</reference>
<evidence type="ECO:0000313" key="2">
    <source>
        <dbReference type="EMBL" id="PKV82553.1"/>
    </source>
</evidence>
<dbReference type="AlphaFoldDB" id="A0A2N3VLR8"/>
<evidence type="ECO:0008006" key="4">
    <source>
        <dbReference type="Google" id="ProtNLM"/>
    </source>
</evidence>
<organism evidence="2 3">
    <name type="scientific">Nocardia fluminea</name>
    <dbReference type="NCBI Taxonomy" id="134984"/>
    <lineage>
        <taxon>Bacteria</taxon>
        <taxon>Bacillati</taxon>
        <taxon>Actinomycetota</taxon>
        <taxon>Actinomycetes</taxon>
        <taxon>Mycobacteriales</taxon>
        <taxon>Nocardiaceae</taxon>
        <taxon>Nocardia</taxon>
    </lineage>
</organism>
<dbReference type="Proteomes" id="UP000233766">
    <property type="component" value="Unassembled WGS sequence"/>
</dbReference>
<evidence type="ECO:0000256" key="1">
    <source>
        <dbReference type="SAM" id="SignalP"/>
    </source>
</evidence>
<keyword evidence="3" id="KW-1185">Reference proteome</keyword>
<keyword evidence="1" id="KW-0732">Signal</keyword>